<name>A0ABS4H0C8_9BACL</name>
<keyword evidence="3 7" id="KW-0378">Hydrolase</keyword>
<dbReference type="PROSITE" id="PS51935">
    <property type="entry name" value="NLPC_P60"/>
    <property type="match status" value="1"/>
</dbReference>
<evidence type="ECO:0000256" key="5">
    <source>
        <dbReference type="SAM" id="SignalP"/>
    </source>
</evidence>
<keyword evidence="5" id="KW-0732">Signal</keyword>
<dbReference type="PANTHER" id="PTHR47053">
    <property type="entry name" value="MUREIN DD-ENDOPEPTIDASE MEPH-RELATED"/>
    <property type="match status" value="1"/>
</dbReference>
<keyword evidence="4" id="KW-0788">Thiol protease</keyword>
<gene>
    <name evidence="7" type="ORF">J2Z20_000854</name>
</gene>
<dbReference type="SUPFAM" id="SSF55383">
    <property type="entry name" value="Copper amine oxidase, domain N"/>
    <property type="match status" value="1"/>
</dbReference>
<evidence type="ECO:0000256" key="2">
    <source>
        <dbReference type="ARBA" id="ARBA00022670"/>
    </source>
</evidence>
<comment type="caution">
    <text evidence="7">The sequence shown here is derived from an EMBL/GenBank/DDBJ whole genome shotgun (WGS) entry which is preliminary data.</text>
</comment>
<sequence>MSKRIHFITISAITSLVVMTSACSVSHPFGTKQHSKAEQIQTKSMNVQEVLIPLMTKGTVSYVSADQLAKALHYHSKWKEDIHTFQMGEVDPVYSFTANSLHARKAGRSIRLSEKPMLINGKMYLPVTAVSDVFKNEIQMHVKGNKLALIANRSKAMTIEQIDKRDGHIQIRVQGGETFFKDDPADPYNNTVSLKSRAIELTKANTSANLTMEEPAKQVDMNALIETAKQYLGVPYEFGAEDYDRSKAFDCSSFTQYVYGKYGVSLRRTARDQAEQGIEVDRQSLRKGDLLFFSVPGRFETNDIVGHVAIYMGDGQMIHTYSKDKGVCISELNQGHWADNYMWARRVANY</sequence>
<keyword evidence="8" id="KW-1185">Reference proteome</keyword>
<reference evidence="7 8" key="1">
    <citation type="submission" date="2021-03" db="EMBL/GenBank/DDBJ databases">
        <title>Genomic Encyclopedia of Type Strains, Phase IV (KMG-IV): sequencing the most valuable type-strain genomes for metagenomic binning, comparative biology and taxonomic classification.</title>
        <authorList>
            <person name="Goeker M."/>
        </authorList>
    </citation>
    <scope>NUCLEOTIDE SEQUENCE [LARGE SCALE GENOMIC DNA]</scope>
    <source>
        <strain evidence="7 8">DSM 23491</strain>
    </source>
</reference>
<evidence type="ECO:0000313" key="8">
    <source>
        <dbReference type="Proteomes" id="UP001519273"/>
    </source>
</evidence>
<evidence type="ECO:0000313" key="7">
    <source>
        <dbReference type="EMBL" id="MBP1935993.1"/>
    </source>
</evidence>
<comment type="similarity">
    <text evidence="1">Belongs to the peptidase C40 family.</text>
</comment>
<dbReference type="EMBL" id="JAGGKP010000001">
    <property type="protein sequence ID" value="MBP1935993.1"/>
    <property type="molecule type" value="Genomic_DNA"/>
</dbReference>
<dbReference type="RefSeq" id="WP_245251857.1">
    <property type="nucleotide sequence ID" value="NZ_CBCRVE010000001.1"/>
</dbReference>
<dbReference type="InterPro" id="IPR038765">
    <property type="entry name" value="Papain-like_cys_pep_sf"/>
</dbReference>
<accession>A0ABS4H0C8</accession>
<feature type="chain" id="PRO_5046110698" evidence="5">
    <location>
        <begin position="25"/>
        <end position="350"/>
    </location>
</feature>
<dbReference type="InterPro" id="IPR000064">
    <property type="entry name" value="NLP_P60_dom"/>
</dbReference>
<proteinExistence type="inferred from homology"/>
<dbReference type="Proteomes" id="UP001519273">
    <property type="component" value="Unassembled WGS sequence"/>
</dbReference>
<dbReference type="Pfam" id="PF00877">
    <property type="entry name" value="NLPC_P60"/>
    <property type="match status" value="1"/>
</dbReference>
<dbReference type="PROSITE" id="PS51257">
    <property type="entry name" value="PROKAR_LIPOPROTEIN"/>
    <property type="match status" value="1"/>
</dbReference>
<keyword evidence="2" id="KW-0645">Protease</keyword>
<evidence type="ECO:0000256" key="1">
    <source>
        <dbReference type="ARBA" id="ARBA00007074"/>
    </source>
</evidence>
<dbReference type="Gene3D" id="3.30.457.10">
    <property type="entry name" value="Copper amine oxidase-like, N-terminal domain"/>
    <property type="match status" value="1"/>
</dbReference>
<dbReference type="Gene3D" id="3.90.1720.10">
    <property type="entry name" value="endopeptidase domain like (from Nostoc punctiforme)"/>
    <property type="match status" value="1"/>
</dbReference>
<feature type="signal peptide" evidence="5">
    <location>
        <begin position="1"/>
        <end position="24"/>
    </location>
</feature>
<protein>
    <submittedName>
        <fullName evidence="7">Cell wall-associated NlpC family hydrolase</fullName>
    </submittedName>
</protein>
<feature type="domain" description="NlpC/P60" evidence="6">
    <location>
        <begin position="218"/>
        <end position="348"/>
    </location>
</feature>
<dbReference type="InterPro" id="IPR012854">
    <property type="entry name" value="Cu_amine_oxidase-like_N"/>
</dbReference>
<evidence type="ECO:0000256" key="3">
    <source>
        <dbReference type="ARBA" id="ARBA00022801"/>
    </source>
</evidence>
<dbReference type="InterPro" id="IPR036582">
    <property type="entry name" value="Mao_N_sf"/>
</dbReference>
<dbReference type="PANTHER" id="PTHR47053:SF1">
    <property type="entry name" value="MUREIN DD-ENDOPEPTIDASE MEPH-RELATED"/>
    <property type="match status" value="1"/>
</dbReference>
<evidence type="ECO:0000256" key="4">
    <source>
        <dbReference type="ARBA" id="ARBA00022807"/>
    </source>
</evidence>
<organism evidence="7 8">
    <name type="scientific">Paenibacillus sediminis</name>
    <dbReference type="NCBI Taxonomy" id="664909"/>
    <lineage>
        <taxon>Bacteria</taxon>
        <taxon>Bacillati</taxon>
        <taxon>Bacillota</taxon>
        <taxon>Bacilli</taxon>
        <taxon>Bacillales</taxon>
        <taxon>Paenibacillaceae</taxon>
        <taxon>Paenibacillus</taxon>
    </lineage>
</organism>
<dbReference type="InterPro" id="IPR051202">
    <property type="entry name" value="Peptidase_C40"/>
</dbReference>
<evidence type="ECO:0000259" key="6">
    <source>
        <dbReference type="PROSITE" id="PS51935"/>
    </source>
</evidence>
<dbReference type="GO" id="GO:0016787">
    <property type="term" value="F:hydrolase activity"/>
    <property type="evidence" value="ECO:0007669"/>
    <property type="project" value="UniProtKB-KW"/>
</dbReference>
<dbReference type="Pfam" id="PF07833">
    <property type="entry name" value="Cu_amine_oxidN1"/>
    <property type="match status" value="1"/>
</dbReference>
<dbReference type="SUPFAM" id="SSF54001">
    <property type="entry name" value="Cysteine proteinases"/>
    <property type="match status" value="1"/>
</dbReference>